<evidence type="ECO:0000313" key="4">
    <source>
        <dbReference type="EMBL" id="KCW75034.1"/>
    </source>
</evidence>
<feature type="domain" description="DUF7032" evidence="3">
    <location>
        <begin position="32"/>
        <end position="134"/>
    </location>
</feature>
<dbReference type="InterPro" id="IPR054296">
    <property type="entry name" value="DUF7032"/>
</dbReference>
<evidence type="ECO:0000256" key="1">
    <source>
        <dbReference type="ARBA" id="ARBA00022737"/>
    </source>
</evidence>
<dbReference type="Gene3D" id="1.25.10.10">
    <property type="entry name" value="Leucine-rich Repeat Variant"/>
    <property type="match status" value="1"/>
</dbReference>
<dbReference type="InterPro" id="IPR016024">
    <property type="entry name" value="ARM-type_fold"/>
</dbReference>
<dbReference type="KEGG" id="egr:104445553"/>
<dbReference type="InterPro" id="IPR004908">
    <property type="entry name" value="ATPase_V1-cplx_hsu"/>
</dbReference>
<accession>A0A059C9X0</accession>
<evidence type="ECO:0000256" key="2">
    <source>
        <dbReference type="PROSITE-ProRule" id="PRU00259"/>
    </source>
</evidence>
<dbReference type="InterPro" id="IPR000225">
    <property type="entry name" value="Armadillo"/>
</dbReference>
<sequence length="585" mass="64075">MGEEGEAAGVHRQSLQERSCRELANPNPTRKQAIESVSSLASLSRSIKVFAVKWQLIRSKLMEMSSALAVSDEGAELSGVVQETMVTVGECHGLAEKCMAGSYGGKLLMQSNLDMVLTKLHCHVKNLSGMCNAGSFPHGYAIVVSKPRFGARKEHMRFYVKDLLTRMKIGDDPEIKRQALASLHEVASEDEKFVKVVMEVGEIIHLLVSFLDSLEVEVQEEAARVLSVVAGFDSYRGVVIGAGIVGPLVRVLECGSDAGKELSARCLTKLTADPEIAWRVSAHGGVTALLRICSSSTDFAKAELICSACGVLRNLAGVLEIKRFMLEEGVISVLLRQASSKDETVQISSIEFLQDFVSGDDFLRRMVIEEGGLHALLRLLNPLSSPSSSSKALEVAFRAIEDLCFSSETGVKMLLNHEFAEVLVCFLRARESSVQELAFKAAFKLIRTSSSEDAKRALGDAGFMSEIVRFLDAKSRGVREMAAEALSSMVSIPKNRKRFAQDEQNMEFLMRLLETEVEPSARRKFLLSALMSLTSCGSGRKKIANSGCLKTIENLAENEVPDAKRLVRKLSTNKFRSMLSGIWHA</sequence>
<organism evidence="4">
    <name type="scientific">Eucalyptus grandis</name>
    <name type="common">Flooded gum</name>
    <dbReference type="NCBI Taxonomy" id="71139"/>
    <lineage>
        <taxon>Eukaryota</taxon>
        <taxon>Viridiplantae</taxon>
        <taxon>Streptophyta</taxon>
        <taxon>Embryophyta</taxon>
        <taxon>Tracheophyta</taxon>
        <taxon>Spermatophyta</taxon>
        <taxon>Magnoliopsida</taxon>
        <taxon>eudicotyledons</taxon>
        <taxon>Gunneridae</taxon>
        <taxon>Pentapetalae</taxon>
        <taxon>rosids</taxon>
        <taxon>malvids</taxon>
        <taxon>Myrtales</taxon>
        <taxon>Myrtaceae</taxon>
        <taxon>Myrtoideae</taxon>
        <taxon>Eucalypteae</taxon>
        <taxon>Eucalyptus</taxon>
    </lineage>
</organism>
<dbReference type="AlphaFoldDB" id="A0A059C9X0"/>
<dbReference type="SMART" id="SM00185">
    <property type="entry name" value="ARM"/>
    <property type="match status" value="5"/>
</dbReference>
<dbReference type="InterPro" id="IPR011989">
    <property type="entry name" value="ARM-like"/>
</dbReference>
<dbReference type="EMBL" id="KK198757">
    <property type="protein sequence ID" value="KCW75034.1"/>
    <property type="molecule type" value="Genomic_DNA"/>
</dbReference>
<proteinExistence type="predicted"/>
<dbReference type="PANTHER" id="PTHR46043">
    <property type="entry name" value="ARM REPEAT SUPERFAMILY PROTEIN"/>
    <property type="match status" value="1"/>
</dbReference>
<evidence type="ECO:0000259" key="3">
    <source>
        <dbReference type="Pfam" id="PF23005"/>
    </source>
</evidence>
<protein>
    <recommendedName>
        <fullName evidence="3">DUF7032 domain-containing protein</fullName>
    </recommendedName>
</protein>
<dbReference type="OrthoDB" id="7537227at2759"/>
<dbReference type="Gramene" id="KCW75034">
    <property type="protein sequence ID" value="KCW75034"/>
    <property type="gene ID" value="EUGRSUZ_E03808"/>
</dbReference>
<dbReference type="Pfam" id="PF23005">
    <property type="entry name" value="DUF7032"/>
    <property type="match status" value="1"/>
</dbReference>
<reference evidence="4" key="1">
    <citation type="submission" date="2013-07" db="EMBL/GenBank/DDBJ databases">
        <title>The genome of Eucalyptus grandis.</title>
        <authorList>
            <person name="Schmutz J."/>
            <person name="Hayes R."/>
            <person name="Myburg A."/>
            <person name="Tuskan G."/>
            <person name="Grattapaglia D."/>
            <person name="Rokhsar D.S."/>
        </authorList>
    </citation>
    <scope>NUCLEOTIDE SEQUENCE</scope>
    <source>
        <tissue evidence="4">Leaf extractions</tissue>
    </source>
</reference>
<dbReference type="PROSITE" id="PS50176">
    <property type="entry name" value="ARM_REPEAT"/>
    <property type="match status" value="1"/>
</dbReference>
<dbReference type="PANTHER" id="PTHR46043:SF5">
    <property type="entry name" value="ARM REPEAT SUPERFAMILY PROTEIN"/>
    <property type="match status" value="1"/>
</dbReference>
<dbReference type="InParanoid" id="A0A059C9X0"/>
<name>A0A059C9X0_EUCGR</name>
<dbReference type="GO" id="GO:0046961">
    <property type="term" value="F:proton-transporting ATPase activity, rotational mechanism"/>
    <property type="evidence" value="ECO:0007669"/>
    <property type="project" value="InterPro"/>
</dbReference>
<feature type="repeat" description="ARM" evidence="2">
    <location>
        <begin position="284"/>
        <end position="316"/>
    </location>
</feature>
<dbReference type="Pfam" id="PF03224">
    <property type="entry name" value="V-ATPase_H_N"/>
    <property type="match status" value="1"/>
</dbReference>
<dbReference type="OMA" id="NSILMAA"/>
<dbReference type="GO" id="GO:0000221">
    <property type="term" value="C:vacuolar proton-transporting V-type ATPase, V1 domain"/>
    <property type="evidence" value="ECO:0007669"/>
    <property type="project" value="InterPro"/>
</dbReference>
<dbReference type="SUPFAM" id="SSF48371">
    <property type="entry name" value="ARM repeat"/>
    <property type="match status" value="1"/>
</dbReference>
<dbReference type="eggNOG" id="KOG0167">
    <property type="taxonomic scope" value="Eukaryota"/>
</dbReference>
<gene>
    <name evidence="4" type="ORF">EUGRSUZ_E03808</name>
</gene>
<keyword evidence="1" id="KW-0677">Repeat</keyword>